<dbReference type="KEGG" id="cav:M832_09420"/>
<feature type="signal peptide" evidence="2">
    <location>
        <begin position="1"/>
        <end position="24"/>
    </location>
</feature>
<evidence type="ECO:0000256" key="1">
    <source>
        <dbReference type="SAM" id="MobiDB-lite"/>
    </source>
</evidence>
<organism evidence="3 4">
    <name type="scientific">Chlamydia avium 10DC88</name>
    <dbReference type="NCBI Taxonomy" id="1229831"/>
    <lineage>
        <taxon>Bacteria</taxon>
        <taxon>Pseudomonadati</taxon>
        <taxon>Chlamydiota</taxon>
        <taxon>Chlamydiia</taxon>
        <taxon>Chlamydiales</taxon>
        <taxon>Chlamydiaceae</taxon>
        <taxon>Chlamydia/Chlamydophila group</taxon>
        <taxon>Chlamydia</taxon>
    </lineage>
</organism>
<dbReference type="HOGENOM" id="CLU_3115990_0_0_0"/>
<feature type="chain" id="PRO_5004910596" description="Secreted protein" evidence="2">
    <location>
        <begin position="25"/>
        <end position="50"/>
    </location>
</feature>
<reference evidence="3 4" key="1">
    <citation type="journal article" date="2014" name="Syst. Appl. Microbiol.">
        <title>Evidence for the existence of two new members of the family Chlamydiaceae and proposal of Chlamydia avium sp. nov. and Chlamydia gallinacea sp. nov.</title>
        <authorList>
            <person name="Sachse K."/>
            <person name="Laroucau K."/>
            <person name="Riege K."/>
            <person name="Wehner S."/>
            <person name="Dilcher M."/>
            <person name="Creasy H.H."/>
            <person name="Weidmann M."/>
            <person name="Myers G."/>
            <person name="Vorimore F."/>
            <person name="Vicari N."/>
            <person name="Magnino S."/>
            <person name="Liebler-Tenorio E."/>
            <person name="Ruettger A."/>
            <person name="Bavoil P.M."/>
            <person name="Hufert F.T."/>
            <person name="Rossello-Mora R."/>
            <person name="Marz M."/>
        </authorList>
    </citation>
    <scope>NUCLEOTIDE SEQUENCE [LARGE SCALE GENOMIC DNA]</scope>
    <source>
        <strain evidence="3 4">10DC88</strain>
    </source>
</reference>
<dbReference type="RefSeq" id="WP_166484587.1">
    <property type="nucleotide sequence ID" value="NZ_CP006571.1"/>
</dbReference>
<evidence type="ECO:0000313" key="3">
    <source>
        <dbReference type="EMBL" id="AHK63789.1"/>
    </source>
</evidence>
<dbReference type="PATRIC" id="fig|1229831.3.peg.943"/>
<gene>
    <name evidence="3" type="ORF">M832_09420</name>
</gene>
<feature type="region of interest" description="Disordered" evidence="1">
    <location>
        <begin position="24"/>
        <end position="50"/>
    </location>
</feature>
<evidence type="ECO:0000256" key="2">
    <source>
        <dbReference type="SAM" id="SignalP"/>
    </source>
</evidence>
<protein>
    <recommendedName>
        <fullName evidence="5">Secreted protein</fullName>
    </recommendedName>
</protein>
<dbReference type="AlphaFoldDB" id="W8JNC8"/>
<evidence type="ECO:0000313" key="4">
    <source>
        <dbReference type="Proteomes" id="UP000019433"/>
    </source>
</evidence>
<accession>W8JNC8</accession>
<name>W8JNC8_9CHLA</name>
<proteinExistence type="predicted"/>
<dbReference type="Proteomes" id="UP000019433">
    <property type="component" value="Chromosome"/>
</dbReference>
<evidence type="ECO:0008006" key="5">
    <source>
        <dbReference type="Google" id="ProtNLM"/>
    </source>
</evidence>
<sequence>MKKLILTLLLASFCALGASHSVFGEDDSASPEKEQCGEDETESQTSENQG</sequence>
<dbReference type="EMBL" id="CP006571">
    <property type="protein sequence ID" value="AHK63789.1"/>
    <property type="molecule type" value="Genomic_DNA"/>
</dbReference>
<keyword evidence="2" id="KW-0732">Signal</keyword>